<dbReference type="RefSeq" id="WP_379847008.1">
    <property type="nucleotide sequence ID" value="NZ_JBHSMA010000004.1"/>
</dbReference>
<proteinExistence type="predicted"/>
<organism evidence="3 4">
    <name type="scientific">Larkinella bovis</name>
    <dbReference type="NCBI Taxonomy" id="683041"/>
    <lineage>
        <taxon>Bacteria</taxon>
        <taxon>Pseudomonadati</taxon>
        <taxon>Bacteroidota</taxon>
        <taxon>Cytophagia</taxon>
        <taxon>Cytophagales</taxon>
        <taxon>Spirosomataceae</taxon>
        <taxon>Larkinella</taxon>
    </lineage>
</organism>
<dbReference type="Gene3D" id="1.10.10.10">
    <property type="entry name" value="Winged helix-like DNA-binding domain superfamily/Winged helix DNA-binding domain"/>
    <property type="match status" value="1"/>
</dbReference>
<dbReference type="InterPro" id="IPR036388">
    <property type="entry name" value="WH-like_DNA-bd_sf"/>
</dbReference>
<accession>A0ABW0IEC3</accession>
<sequence>MASYKQTEYEVLRRRCVALHQQGWKQVAIAQALGLTQGWVSRTLTKYQQQGQAALAWRKPAGATARLSQTQLAQLVEELNKGAEHHGFPGQLWTRPRVNEVIKKLFGVSYDPSQVGRLLKKVEWTRQKPQPKARQQNPERIKQWREERLPELKKSSD</sequence>
<dbReference type="InterPro" id="IPR009057">
    <property type="entry name" value="Homeodomain-like_sf"/>
</dbReference>
<dbReference type="Proteomes" id="UP001596106">
    <property type="component" value="Unassembled WGS sequence"/>
</dbReference>
<gene>
    <name evidence="3" type="ORF">ACFPMF_16230</name>
</gene>
<reference evidence="4" key="1">
    <citation type="journal article" date="2019" name="Int. J. Syst. Evol. Microbiol.">
        <title>The Global Catalogue of Microorganisms (GCM) 10K type strain sequencing project: providing services to taxonomists for standard genome sequencing and annotation.</title>
        <authorList>
            <consortium name="The Broad Institute Genomics Platform"/>
            <consortium name="The Broad Institute Genome Sequencing Center for Infectious Disease"/>
            <person name="Wu L."/>
            <person name="Ma J."/>
        </authorList>
    </citation>
    <scope>NUCLEOTIDE SEQUENCE [LARGE SCALE GENOMIC DNA]</scope>
    <source>
        <strain evidence="4">CCUG 55250</strain>
    </source>
</reference>
<comment type="caution">
    <text evidence="3">The sequence shown here is derived from an EMBL/GenBank/DDBJ whole genome shotgun (WGS) entry which is preliminary data.</text>
</comment>
<dbReference type="InterPro" id="IPR025959">
    <property type="entry name" value="Winged_HTH_dom"/>
</dbReference>
<evidence type="ECO:0000313" key="3">
    <source>
        <dbReference type="EMBL" id="MFC5410868.1"/>
    </source>
</evidence>
<evidence type="ECO:0000259" key="2">
    <source>
        <dbReference type="Pfam" id="PF13592"/>
    </source>
</evidence>
<name>A0ABW0IEC3_9BACT</name>
<dbReference type="Pfam" id="PF13592">
    <property type="entry name" value="HTH_33"/>
    <property type="match status" value="1"/>
</dbReference>
<protein>
    <submittedName>
        <fullName evidence="3">Winged helix-turn-helix domain-containing protein</fullName>
    </submittedName>
</protein>
<evidence type="ECO:0000256" key="1">
    <source>
        <dbReference type="SAM" id="MobiDB-lite"/>
    </source>
</evidence>
<feature type="domain" description="Winged helix-turn helix" evidence="2">
    <location>
        <begin position="90"/>
        <end position="147"/>
    </location>
</feature>
<evidence type="ECO:0000313" key="4">
    <source>
        <dbReference type="Proteomes" id="UP001596106"/>
    </source>
</evidence>
<dbReference type="SUPFAM" id="SSF46689">
    <property type="entry name" value="Homeodomain-like"/>
    <property type="match status" value="1"/>
</dbReference>
<dbReference type="EMBL" id="JBHSMA010000004">
    <property type="protein sequence ID" value="MFC5410868.1"/>
    <property type="molecule type" value="Genomic_DNA"/>
</dbReference>
<feature type="compositionally biased region" description="Basic and acidic residues" evidence="1">
    <location>
        <begin position="137"/>
        <end position="157"/>
    </location>
</feature>
<feature type="region of interest" description="Disordered" evidence="1">
    <location>
        <begin position="126"/>
        <end position="157"/>
    </location>
</feature>
<dbReference type="Pfam" id="PF13384">
    <property type="entry name" value="HTH_23"/>
    <property type="match status" value="1"/>
</dbReference>
<keyword evidence="4" id="KW-1185">Reference proteome</keyword>